<feature type="compositionally biased region" description="Polar residues" evidence="1">
    <location>
        <begin position="405"/>
        <end position="415"/>
    </location>
</feature>
<name>A0A5C3EQY8_9BASI</name>
<evidence type="ECO:0000313" key="2">
    <source>
        <dbReference type="EMBL" id="SPO32560.1"/>
    </source>
</evidence>
<reference evidence="2 3" key="1">
    <citation type="submission" date="2018-03" db="EMBL/GenBank/DDBJ databases">
        <authorList>
            <person name="Guldener U."/>
        </authorList>
    </citation>
    <scope>NUCLEOTIDE SEQUENCE [LARGE SCALE GENOMIC DNA]</scope>
    <source>
        <strain evidence="2 3">NBRC100155</strain>
    </source>
</reference>
<feature type="compositionally biased region" description="Polar residues" evidence="1">
    <location>
        <begin position="91"/>
        <end position="118"/>
    </location>
</feature>
<feature type="compositionally biased region" description="Low complexity" evidence="1">
    <location>
        <begin position="236"/>
        <end position="246"/>
    </location>
</feature>
<dbReference type="Proteomes" id="UP000324022">
    <property type="component" value="Unassembled WGS sequence"/>
</dbReference>
<feature type="region of interest" description="Disordered" evidence="1">
    <location>
        <begin position="387"/>
        <end position="421"/>
    </location>
</feature>
<dbReference type="EMBL" id="OOIN01000047">
    <property type="protein sequence ID" value="SPO32560.1"/>
    <property type="molecule type" value="Genomic_DNA"/>
</dbReference>
<protein>
    <submittedName>
        <fullName evidence="2">Uncharacterized protein</fullName>
    </submittedName>
</protein>
<dbReference type="AlphaFoldDB" id="A0A5C3EQY8"/>
<proteinExistence type="predicted"/>
<feature type="region of interest" description="Disordered" evidence="1">
    <location>
        <begin position="1"/>
        <end position="34"/>
    </location>
</feature>
<feature type="compositionally biased region" description="Polar residues" evidence="1">
    <location>
        <begin position="8"/>
        <end position="34"/>
    </location>
</feature>
<evidence type="ECO:0000313" key="3">
    <source>
        <dbReference type="Proteomes" id="UP000324022"/>
    </source>
</evidence>
<feature type="compositionally biased region" description="Low complexity" evidence="1">
    <location>
        <begin position="47"/>
        <end position="60"/>
    </location>
</feature>
<keyword evidence="3" id="KW-1185">Reference proteome</keyword>
<feature type="compositionally biased region" description="Polar residues" evidence="1">
    <location>
        <begin position="61"/>
        <end position="75"/>
    </location>
</feature>
<feature type="compositionally biased region" description="Polar residues" evidence="1">
    <location>
        <begin position="339"/>
        <end position="350"/>
    </location>
</feature>
<gene>
    <name evidence="2" type="ORF">UTRI_04304</name>
</gene>
<sequence length="521" mass="56516">MALPSGRPSCNTSLSPILSRSESPTMANQFEPYQSAAFQQMRARIQSLSTPPALSPSATPNQELSLPSPAASSCQLPLAQRDESATPSPPVSESSCHVSAPLASQTPLTEASDSSADSYTDRHSFVRHSRASARNVLRKTSNLGHHNHRFRPILASQRLLSEGDVIHPRLTKKSRIAINMALRKRSLGLLSTCSDLTSSQVHAVEMGTQLPSLASWRMARKQQRDRKLVKQRSKARSAAATSAQSKCQPRSTPAIHACPSQASATSSDVLPELRLLSATRTAPIGWSHFTGAFAFAPNMVEVYDERDAKQAPERHRFWPIIDQQLDYTGARMLSLSQIGSSPRPQVQLTPSFDGPVSPKSDLPSYPNSSGMLAIQHPPMQACSQIMTSSDEDHSPLTPGAPPLTANPSSSLQVSQRARKAVRDEHLRKASIPLSPSATLAAVIDFTRAQAASKIPHLSHQQRNAYGQLVHSPPSPKGKVALEAHAPLRIAPRPQGAASNKGRDYFGHWETYLCNYGKESTF</sequence>
<evidence type="ECO:0000256" key="1">
    <source>
        <dbReference type="SAM" id="MobiDB-lite"/>
    </source>
</evidence>
<feature type="region of interest" description="Disordered" evidence="1">
    <location>
        <begin position="233"/>
        <end position="253"/>
    </location>
</feature>
<feature type="region of interest" description="Disordered" evidence="1">
    <location>
        <begin position="339"/>
        <end position="368"/>
    </location>
</feature>
<feature type="region of interest" description="Disordered" evidence="1">
    <location>
        <begin position="47"/>
        <end position="126"/>
    </location>
</feature>
<accession>A0A5C3EQY8</accession>
<dbReference type="OrthoDB" id="2553927at2759"/>
<organism evidence="2 3">
    <name type="scientific">Ustilago trichophora</name>
    <dbReference type="NCBI Taxonomy" id="86804"/>
    <lineage>
        <taxon>Eukaryota</taxon>
        <taxon>Fungi</taxon>
        <taxon>Dikarya</taxon>
        <taxon>Basidiomycota</taxon>
        <taxon>Ustilaginomycotina</taxon>
        <taxon>Ustilaginomycetes</taxon>
        <taxon>Ustilaginales</taxon>
        <taxon>Ustilaginaceae</taxon>
        <taxon>Ustilago</taxon>
    </lineage>
</organism>